<dbReference type="InterPro" id="IPR007197">
    <property type="entry name" value="rSAM"/>
</dbReference>
<dbReference type="eggNOG" id="COG1180">
    <property type="taxonomic scope" value="Bacteria"/>
</dbReference>
<dbReference type="KEGG" id="str:Sterm_3029"/>
<protein>
    <submittedName>
        <fullName evidence="10">Glycyl-radical enzyme activating protein family</fullName>
        <ecNumber evidence="10">1.97.1.4</ecNumber>
    </submittedName>
</protein>
<evidence type="ECO:0000256" key="5">
    <source>
        <dbReference type="ARBA" id="ARBA00022723"/>
    </source>
</evidence>
<dbReference type="CDD" id="cd01335">
    <property type="entry name" value="Radical_SAM"/>
    <property type="match status" value="1"/>
</dbReference>
<dbReference type="Pfam" id="PF04055">
    <property type="entry name" value="Radical_SAM"/>
    <property type="match status" value="1"/>
</dbReference>
<evidence type="ECO:0000256" key="7">
    <source>
        <dbReference type="ARBA" id="ARBA00023004"/>
    </source>
</evidence>
<dbReference type="InterPro" id="IPR001989">
    <property type="entry name" value="Radical_activat_CS"/>
</dbReference>
<dbReference type="SUPFAM" id="SSF102114">
    <property type="entry name" value="Radical SAM enzymes"/>
    <property type="match status" value="1"/>
</dbReference>
<organism evidence="10 11">
    <name type="scientific">Sebaldella termitidis (strain ATCC 33386 / NCTC 11300)</name>
    <dbReference type="NCBI Taxonomy" id="526218"/>
    <lineage>
        <taxon>Bacteria</taxon>
        <taxon>Fusobacteriati</taxon>
        <taxon>Fusobacteriota</taxon>
        <taxon>Fusobacteriia</taxon>
        <taxon>Fusobacteriales</taxon>
        <taxon>Leptotrichiaceae</taxon>
        <taxon>Sebaldella</taxon>
    </lineage>
</organism>
<dbReference type="InterPro" id="IPR058240">
    <property type="entry name" value="rSAM_sf"/>
</dbReference>
<dbReference type="PANTHER" id="PTHR30352:SF4">
    <property type="entry name" value="PYRUVATE FORMATE-LYASE 2-ACTIVATING ENZYME"/>
    <property type="match status" value="1"/>
</dbReference>
<dbReference type="Gene3D" id="3.20.20.70">
    <property type="entry name" value="Aldolase class I"/>
    <property type="match status" value="1"/>
</dbReference>
<dbReference type="PIRSF" id="PIRSF000371">
    <property type="entry name" value="PFL_act_enz"/>
    <property type="match status" value="1"/>
</dbReference>
<gene>
    <name evidence="10" type="ordered locus">Sterm_3029</name>
</gene>
<evidence type="ECO:0000256" key="8">
    <source>
        <dbReference type="ARBA" id="ARBA00023014"/>
    </source>
</evidence>
<dbReference type="SFLD" id="SFLDG01066">
    <property type="entry name" value="organic_radical-activating_enz"/>
    <property type="match status" value="1"/>
</dbReference>
<dbReference type="InterPro" id="IPR034457">
    <property type="entry name" value="Organic_radical-activating"/>
</dbReference>
<keyword evidence="3" id="KW-0004">4Fe-4S</keyword>
<dbReference type="HOGENOM" id="CLU_058969_0_0_0"/>
<sequence>MNNEIKSCIFNIQRFSIHDGPGIRTTVFFKGCPLNCMWCSNPESQSFKPEPIWDKIKKDYIITGECKTVEEIMEIILKDMDYYIESEGGVTLSGGEVLSHPEFAAELLKECKKHNIHTACETSAFSSPEIFNNFTEYPDLLIIDIKHYDNSEHIKKTGVSLKPILKNIKHAILKKKNVLFRIPIIPGYNDSLKDAENFSRLLKLYNINKVELLPFHQFGKSKYKFLNRKYEFENTKQIYAEDLKEYKEVFLRNKIECSIS</sequence>
<comment type="cofactor">
    <cofactor evidence="1">
        <name>[4Fe-4S] cluster</name>
        <dbReference type="ChEBI" id="CHEBI:49883"/>
    </cofactor>
</comment>
<reference evidence="10 11" key="2">
    <citation type="journal article" date="2010" name="Stand. Genomic Sci.">
        <title>Complete genome sequence of Sebaldella termitidis type strain (NCTC 11300).</title>
        <authorList>
            <person name="Harmon-Smith M."/>
            <person name="Celia L."/>
            <person name="Chertkov O."/>
            <person name="Lapidus A."/>
            <person name="Copeland A."/>
            <person name="Glavina Del Rio T."/>
            <person name="Nolan M."/>
            <person name="Lucas S."/>
            <person name="Tice H."/>
            <person name="Cheng J.F."/>
            <person name="Han C."/>
            <person name="Detter J.C."/>
            <person name="Bruce D."/>
            <person name="Goodwin L."/>
            <person name="Pitluck S."/>
            <person name="Pati A."/>
            <person name="Liolios K."/>
            <person name="Ivanova N."/>
            <person name="Mavromatis K."/>
            <person name="Mikhailova N."/>
            <person name="Chen A."/>
            <person name="Palaniappan K."/>
            <person name="Land M."/>
            <person name="Hauser L."/>
            <person name="Chang Y.J."/>
            <person name="Jeffries C.D."/>
            <person name="Brettin T."/>
            <person name="Goker M."/>
            <person name="Beck B."/>
            <person name="Bristow J."/>
            <person name="Eisen J.A."/>
            <person name="Markowitz V."/>
            <person name="Hugenholtz P."/>
            <person name="Kyrpides N.C."/>
            <person name="Klenk H.P."/>
            <person name="Chen F."/>
        </authorList>
    </citation>
    <scope>NUCLEOTIDE SEQUENCE [LARGE SCALE GENOMIC DNA]</scope>
    <source>
        <strain evidence="11">ATCC 33386 / NCTC 11300</strain>
    </source>
</reference>
<evidence type="ECO:0000256" key="4">
    <source>
        <dbReference type="ARBA" id="ARBA00022691"/>
    </source>
</evidence>
<keyword evidence="6 10" id="KW-0560">Oxidoreductase</keyword>
<dbReference type="PROSITE" id="PS51918">
    <property type="entry name" value="RADICAL_SAM"/>
    <property type="match status" value="1"/>
</dbReference>
<dbReference type="InterPro" id="IPR013785">
    <property type="entry name" value="Aldolase_TIM"/>
</dbReference>
<dbReference type="EMBL" id="CP001739">
    <property type="protein sequence ID" value="ACZ09871.1"/>
    <property type="molecule type" value="Genomic_DNA"/>
</dbReference>
<accession>D1ANR7</accession>
<dbReference type="SFLD" id="SFLDS00029">
    <property type="entry name" value="Radical_SAM"/>
    <property type="match status" value="1"/>
</dbReference>
<name>D1ANR7_SEBTE</name>
<evidence type="ECO:0000256" key="3">
    <source>
        <dbReference type="ARBA" id="ARBA00022485"/>
    </source>
</evidence>
<dbReference type="GO" id="GO:0046872">
    <property type="term" value="F:metal ion binding"/>
    <property type="evidence" value="ECO:0007669"/>
    <property type="project" value="UniProtKB-KW"/>
</dbReference>
<dbReference type="GO" id="GO:0051539">
    <property type="term" value="F:4 iron, 4 sulfur cluster binding"/>
    <property type="evidence" value="ECO:0007669"/>
    <property type="project" value="UniProtKB-KW"/>
</dbReference>
<feature type="domain" description="Radical SAM core" evidence="9">
    <location>
        <begin position="18"/>
        <end position="256"/>
    </location>
</feature>
<evidence type="ECO:0000313" key="11">
    <source>
        <dbReference type="Proteomes" id="UP000000845"/>
    </source>
</evidence>
<keyword evidence="4" id="KW-0949">S-adenosyl-L-methionine</keyword>
<dbReference type="InterPro" id="IPR012839">
    <property type="entry name" value="Organic_radical_activase"/>
</dbReference>
<dbReference type="GO" id="GO:0043365">
    <property type="term" value="F:[formate-C-acetyltransferase]-activating enzyme activity"/>
    <property type="evidence" value="ECO:0007669"/>
    <property type="project" value="UniProtKB-EC"/>
</dbReference>
<evidence type="ECO:0000259" key="9">
    <source>
        <dbReference type="PROSITE" id="PS51918"/>
    </source>
</evidence>
<keyword evidence="11" id="KW-1185">Reference proteome</keyword>
<proteinExistence type="inferred from homology"/>
<reference evidence="11" key="1">
    <citation type="submission" date="2009-09" db="EMBL/GenBank/DDBJ databases">
        <title>The complete chromosome of Sebaldella termitidis ATCC 33386.</title>
        <authorList>
            <consortium name="US DOE Joint Genome Institute (JGI-PGF)"/>
            <person name="Lucas S."/>
            <person name="Copeland A."/>
            <person name="Lapidus A."/>
            <person name="Glavina del Rio T."/>
            <person name="Dalin E."/>
            <person name="Tice H."/>
            <person name="Bruce D."/>
            <person name="Goodwin L."/>
            <person name="Pitluck S."/>
            <person name="Kyrpides N."/>
            <person name="Mavromatis K."/>
            <person name="Ivanova N."/>
            <person name="Mikhailova N."/>
            <person name="Sims D."/>
            <person name="Meincke L."/>
            <person name="Brettin T."/>
            <person name="Detter J.C."/>
            <person name="Han C."/>
            <person name="Larimer F."/>
            <person name="Land M."/>
            <person name="Hauser L."/>
            <person name="Markowitz V."/>
            <person name="Cheng J.F."/>
            <person name="Hugenholtz P."/>
            <person name="Woyke T."/>
            <person name="Wu D."/>
            <person name="Eisen J.A."/>
        </authorList>
    </citation>
    <scope>NUCLEOTIDE SEQUENCE [LARGE SCALE GENOMIC DNA]</scope>
    <source>
        <strain evidence="11">ATCC 33386 / NCTC 11300</strain>
    </source>
</reference>
<evidence type="ECO:0000313" key="10">
    <source>
        <dbReference type="EMBL" id="ACZ09871.1"/>
    </source>
</evidence>
<dbReference type="RefSeq" id="WP_012862453.1">
    <property type="nucleotide sequence ID" value="NC_013517.1"/>
</dbReference>
<keyword evidence="5" id="KW-0479">Metal-binding</keyword>
<keyword evidence="7" id="KW-0408">Iron</keyword>
<comment type="similarity">
    <text evidence="2">Belongs to the organic radical-activating enzymes family.</text>
</comment>
<dbReference type="AlphaFoldDB" id="D1ANR7"/>
<dbReference type="PANTHER" id="PTHR30352">
    <property type="entry name" value="PYRUVATE FORMATE-LYASE-ACTIVATING ENZYME"/>
    <property type="match status" value="1"/>
</dbReference>
<dbReference type="Proteomes" id="UP000000845">
    <property type="component" value="Chromosome"/>
</dbReference>
<dbReference type="NCBIfam" id="TIGR02494">
    <property type="entry name" value="PFLE_PFLC"/>
    <property type="match status" value="1"/>
</dbReference>
<dbReference type="EC" id="1.97.1.4" evidence="10"/>
<evidence type="ECO:0000256" key="1">
    <source>
        <dbReference type="ARBA" id="ARBA00001966"/>
    </source>
</evidence>
<dbReference type="STRING" id="526218.Sterm_3029"/>
<dbReference type="PROSITE" id="PS01087">
    <property type="entry name" value="RADICAL_ACTIVATING"/>
    <property type="match status" value="1"/>
</dbReference>
<evidence type="ECO:0000256" key="6">
    <source>
        <dbReference type="ARBA" id="ARBA00023002"/>
    </source>
</evidence>
<evidence type="ECO:0000256" key="2">
    <source>
        <dbReference type="ARBA" id="ARBA00009777"/>
    </source>
</evidence>
<keyword evidence="8" id="KW-0411">Iron-sulfur</keyword>